<keyword evidence="3" id="KW-0560">Oxidoreductase</keyword>
<dbReference type="InterPro" id="IPR036922">
    <property type="entry name" value="Rieske_2Fe-2S_sf"/>
</dbReference>
<keyword evidence="4" id="KW-0408">Iron</keyword>
<dbReference type="Proteomes" id="UP000284395">
    <property type="component" value="Unassembled WGS sequence"/>
</dbReference>
<dbReference type="InterPro" id="IPR050584">
    <property type="entry name" value="Cholesterol_7-desaturase"/>
</dbReference>
<dbReference type="OrthoDB" id="7418829at2"/>
<protein>
    <submittedName>
        <fullName evidence="7">Iron-sulfur protein</fullName>
    </submittedName>
</protein>
<evidence type="ECO:0000256" key="4">
    <source>
        <dbReference type="ARBA" id="ARBA00023004"/>
    </source>
</evidence>
<dbReference type="InterPro" id="IPR017941">
    <property type="entry name" value="Rieske_2Fe-2S"/>
</dbReference>
<evidence type="ECO:0000256" key="5">
    <source>
        <dbReference type="ARBA" id="ARBA00023014"/>
    </source>
</evidence>
<dbReference type="Pfam" id="PF00355">
    <property type="entry name" value="Rieske"/>
    <property type="match status" value="1"/>
</dbReference>
<dbReference type="EMBL" id="RAPF01000004">
    <property type="protein sequence ID" value="RKF21239.1"/>
    <property type="molecule type" value="Genomic_DNA"/>
</dbReference>
<reference evidence="7 8" key="1">
    <citation type="submission" date="2018-09" db="EMBL/GenBank/DDBJ databases">
        <title>Altererythrobacter spongiae sp. nov., isolated from a marine sponge.</title>
        <authorList>
            <person name="Zhuang L."/>
            <person name="Luo L."/>
        </authorList>
    </citation>
    <scope>NUCLEOTIDE SEQUENCE [LARGE SCALE GENOMIC DNA]</scope>
    <source>
        <strain evidence="7 8">HN-Y73</strain>
    </source>
</reference>
<dbReference type="PANTHER" id="PTHR21266:SF60">
    <property type="entry name" value="3-KETOSTEROID-9-ALPHA-MONOOXYGENASE, OXYGENASE COMPONENT"/>
    <property type="match status" value="1"/>
</dbReference>
<dbReference type="Gene3D" id="2.102.10.10">
    <property type="entry name" value="Rieske [2Fe-2S] iron-sulphur domain"/>
    <property type="match status" value="1"/>
</dbReference>
<dbReference type="Gene3D" id="3.90.380.10">
    <property type="entry name" value="Naphthalene 1,2-dioxygenase Alpha Subunit, Chain A, domain 1"/>
    <property type="match status" value="1"/>
</dbReference>
<feature type="domain" description="Rieske" evidence="6">
    <location>
        <begin position="15"/>
        <end position="116"/>
    </location>
</feature>
<proteinExistence type="predicted"/>
<evidence type="ECO:0000313" key="7">
    <source>
        <dbReference type="EMBL" id="RKF21239.1"/>
    </source>
</evidence>
<dbReference type="GO" id="GO:0051537">
    <property type="term" value="F:2 iron, 2 sulfur cluster binding"/>
    <property type="evidence" value="ECO:0007669"/>
    <property type="project" value="UniProtKB-KW"/>
</dbReference>
<accession>A0A420EKM8</accession>
<comment type="caution">
    <text evidence="7">The sequence shown here is derived from an EMBL/GenBank/DDBJ whole genome shotgun (WGS) entry which is preliminary data.</text>
</comment>
<keyword evidence="5" id="KW-0411">Iron-sulfur</keyword>
<dbReference type="GO" id="GO:0016491">
    <property type="term" value="F:oxidoreductase activity"/>
    <property type="evidence" value="ECO:0007669"/>
    <property type="project" value="UniProtKB-KW"/>
</dbReference>
<name>A0A420EKM8_9SPHN</name>
<evidence type="ECO:0000256" key="2">
    <source>
        <dbReference type="ARBA" id="ARBA00022723"/>
    </source>
</evidence>
<keyword evidence="1" id="KW-0001">2Fe-2S</keyword>
<evidence type="ECO:0000259" key="6">
    <source>
        <dbReference type="PROSITE" id="PS51296"/>
    </source>
</evidence>
<dbReference type="PANTHER" id="PTHR21266">
    <property type="entry name" value="IRON-SULFUR DOMAIN CONTAINING PROTEIN"/>
    <property type="match status" value="1"/>
</dbReference>
<dbReference type="GO" id="GO:0046872">
    <property type="term" value="F:metal ion binding"/>
    <property type="evidence" value="ECO:0007669"/>
    <property type="project" value="UniProtKB-KW"/>
</dbReference>
<dbReference type="SUPFAM" id="SSF50022">
    <property type="entry name" value="ISP domain"/>
    <property type="match status" value="1"/>
</dbReference>
<keyword evidence="8" id="KW-1185">Reference proteome</keyword>
<dbReference type="SUPFAM" id="SSF55961">
    <property type="entry name" value="Bet v1-like"/>
    <property type="match status" value="1"/>
</dbReference>
<dbReference type="PROSITE" id="PS51296">
    <property type="entry name" value="RIESKE"/>
    <property type="match status" value="1"/>
</dbReference>
<dbReference type="Pfam" id="PF19112">
    <property type="entry name" value="VanA_C"/>
    <property type="match status" value="1"/>
</dbReference>
<evidence type="ECO:0000256" key="3">
    <source>
        <dbReference type="ARBA" id="ARBA00023002"/>
    </source>
</evidence>
<sequence>MYPFREGSFAPRNCWYVAAFSTEITEKPLARTILGLPVALYRKADGEAVAVGGRCPHRNFPLGKSTVNGDDIVCGYHGIAFGPDGRCTHIPSQKVVPGTYKIPTYPLVEHGIWLWIWMGDPEKADPSLLPDLEEIGFYTEGTKAEPIFFNEVKCRYQLLNDNLLDLTHLAFLHGTSIGVLENATVPEVVTQDANVLRSRRHIVGAPATPHIQKRFGYTGAVDQVVGMDFYLPSFHAGFSNHIYAADHPELAGEPIQRGLVFHAITPATRTTSYYFFAIATIGEQANVENAKKSLGPVIEEDIFASEEIEKMIELVGGNPTELMIKTDRNAVLGRRMLQAMMDEETEAAKVPA</sequence>
<keyword evidence="2" id="KW-0479">Metal-binding</keyword>
<dbReference type="InterPro" id="IPR044043">
    <property type="entry name" value="VanA_C_cat"/>
</dbReference>
<evidence type="ECO:0000313" key="8">
    <source>
        <dbReference type="Proteomes" id="UP000284395"/>
    </source>
</evidence>
<gene>
    <name evidence="7" type="ORF">D6851_10070</name>
</gene>
<evidence type="ECO:0000256" key="1">
    <source>
        <dbReference type="ARBA" id="ARBA00022714"/>
    </source>
</evidence>
<dbReference type="AlphaFoldDB" id="A0A420EKM8"/>
<organism evidence="7 8">
    <name type="scientific">Altericroceibacterium spongiae</name>
    <dbReference type="NCBI Taxonomy" id="2320269"/>
    <lineage>
        <taxon>Bacteria</taxon>
        <taxon>Pseudomonadati</taxon>
        <taxon>Pseudomonadota</taxon>
        <taxon>Alphaproteobacteria</taxon>
        <taxon>Sphingomonadales</taxon>
        <taxon>Erythrobacteraceae</taxon>
        <taxon>Altericroceibacterium</taxon>
    </lineage>
</organism>